<proteinExistence type="predicted"/>
<sequence length="18" mass="1990">LGPVPWMLPSELLPADVR</sequence>
<evidence type="ECO:0000313" key="1">
    <source>
        <dbReference type="EMBL" id="CAG7717639.1"/>
    </source>
</evidence>
<evidence type="ECO:0000313" key="2">
    <source>
        <dbReference type="EMBL" id="CAG7717662.1"/>
    </source>
</evidence>
<organism evidence="1 3">
    <name type="scientific">Allacma fusca</name>
    <dbReference type="NCBI Taxonomy" id="39272"/>
    <lineage>
        <taxon>Eukaryota</taxon>
        <taxon>Metazoa</taxon>
        <taxon>Ecdysozoa</taxon>
        <taxon>Arthropoda</taxon>
        <taxon>Hexapoda</taxon>
        <taxon>Collembola</taxon>
        <taxon>Symphypleona</taxon>
        <taxon>Sminthuridae</taxon>
        <taxon>Allacma</taxon>
    </lineage>
</organism>
<reference evidence="1" key="1">
    <citation type="submission" date="2021-06" db="EMBL/GenBank/DDBJ databases">
        <authorList>
            <person name="Hodson N. C."/>
            <person name="Mongue J. A."/>
            <person name="Jaron S. K."/>
        </authorList>
    </citation>
    <scope>NUCLEOTIDE SEQUENCE</scope>
</reference>
<dbReference type="EMBL" id="CAJVCH010047406">
    <property type="protein sequence ID" value="CAG7717639.1"/>
    <property type="molecule type" value="Genomic_DNA"/>
</dbReference>
<protein>
    <submittedName>
        <fullName evidence="1">Uncharacterized protein</fullName>
    </submittedName>
</protein>
<name>A0A8J2K0S1_9HEXA</name>
<dbReference type="AlphaFoldDB" id="A0A8J2K0S1"/>
<feature type="non-terminal residue" evidence="1">
    <location>
        <position position="18"/>
    </location>
</feature>
<dbReference type="Proteomes" id="UP000708208">
    <property type="component" value="Unassembled WGS sequence"/>
</dbReference>
<gene>
    <name evidence="1" type="ORF">AFUS01_LOCUS7083</name>
    <name evidence="2" type="ORF">AFUS01_LOCUS7103</name>
</gene>
<comment type="caution">
    <text evidence="1">The sequence shown here is derived from an EMBL/GenBank/DDBJ whole genome shotgun (WGS) entry which is preliminary data.</text>
</comment>
<dbReference type="EMBL" id="CAJVCH010047607">
    <property type="protein sequence ID" value="CAG7717662.1"/>
    <property type="molecule type" value="Genomic_DNA"/>
</dbReference>
<evidence type="ECO:0000313" key="3">
    <source>
        <dbReference type="Proteomes" id="UP000708208"/>
    </source>
</evidence>
<keyword evidence="3" id="KW-1185">Reference proteome</keyword>
<accession>A0A8J2K0S1</accession>
<feature type="non-terminal residue" evidence="1">
    <location>
        <position position="1"/>
    </location>
</feature>